<protein>
    <recommendedName>
        <fullName evidence="4">NAD(+) diphosphatase</fullName>
        <ecNumber evidence="4">3.6.1.22</ecNumber>
    </recommendedName>
</protein>
<evidence type="ECO:0000256" key="1">
    <source>
        <dbReference type="ARBA" id="ARBA00001946"/>
    </source>
</evidence>
<dbReference type="PRINTS" id="PR00502">
    <property type="entry name" value="NUDIXFAMILY"/>
</dbReference>
<comment type="similarity">
    <text evidence="3">Belongs to the Nudix hydrolase family. NudC subfamily.</text>
</comment>
<dbReference type="AlphaFoldDB" id="A0A6J6CVE6"/>
<proteinExistence type="inferred from homology"/>
<dbReference type="CDD" id="cd03429">
    <property type="entry name" value="NUDIX_NADH_pyrophosphatase_Nudt13"/>
    <property type="match status" value="1"/>
</dbReference>
<dbReference type="GO" id="GO:0035529">
    <property type="term" value="F:NADH pyrophosphatase activity"/>
    <property type="evidence" value="ECO:0007669"/>
    <property type="project" value="TreeGrafter"/>
</dbReference>
<dbReference type="InterPro" id="IPR015375">
    <property type="entry name" value="NADH_PPase-like_N"/>
</dbReference>
<comment type="cofactor">
    <cofactor evidence="1">
        <name>Mg(2+)</name>
        <dbReference type="ChEBI" id="CHEBI:18420"/>
    </cofactor>
</comment>
<dbReference type="InterPro" id="IPR015376">
    <property type="entry name" value="Znr_NADH_PPase"/>
</dbReference>
<dbReference type="InterPro" id="IPR000086">
    <property type="entry name" value="NUDIX_hydrolase_dom"/>
</dbReference>
<evidence type="ECO:0000256" key="4">
    <source>
        <dbReference type="ARBA" id="ARBA00012381"/>
    </source>
</evidence>
<keyword evidence="8" id="KW-0520">NAD</keyword>
<dbReference type="InterPro" id="IPR049734">
    <property type="entry name" value="NudC-like_C"/>
</dbReference>
<accession>A0A6J6CVE6</accession>
<evidence type="ECO:0000259" key="10">
    <source>
        <dbReference type="PROSITE" id="PS51462"/>
    </source>
</evidence>
<dbReference type="EMBL" id="CAEZTB010000040">
    <property type="protein sequence ID" value="CAB4553718.1"/>
    <property type="molecule type" value="Genomic_DNA"/>
</dbReference>
<organism evidence="11">
    <name type="scientific">freshwater metagenome</name>
    <dbReference type="NCBI Taxonomy" id="449393"/>
    <lineage>
        <taxon>unclassified sequences</taxon>
        <taxon>metagenomes</taxon>
        <taxon>ecological metagenomes</taxon>
    </lineage>
</organism>
<dbReference type="NCBIfam" id="NF001299">
    <property type="entry name" value="PRK00241.1"/>
    <property type="match status" value="1"/>
</dbReference>
<gene>
    <name evidence="11" type="ORF">UFOPK1581_00346</name>
</gene>
<evidence type="ECO:0000256" key="3">
    <source>
        <dbReference type="ARBA" id="ARBA00009595"/>
    </source>
</evidence>
<sequence>MTEIKLPPLARWELDRDYLSRSRPELFDELWSLESTRVIAMHGGKVLLRSDSETPKLNLMPVDQVPTANLRVYLGKTTSATTFEANGAAIVLAIVNENSANQIEPDASKWTGLRSLGAELSDRDAGLFTQALALYNWHENNQHCPKCGTPTVVEQGGWARRCFKDNNEIFPRTDPAIIVAITDQQDRILLGSQGTWEQNRWSILAGFVEAGESLEAAVVREMKEECGLEVFDIQYLYSQSWPFPQSLMLGFTAKADSSVAFLPDGEEIVKLRWFSRAEIAAEAKSLLLPSDSTISRSLIELWYGSPIDSAAEETKNGQQ</sequence>
<dbReference type="GO" id="GO:0019677">
    <property type="term" value="P:NAD+ catabolic process"/>
    <property type="evidence" value="ECO:0007669"/>
    <property type="project" value="TreeGrafter"/>
</dbReference>
<dbReference type="PROSITE" id="PS51462">
    <property type="entry name" value="NUDIX"/>
    <property type="match status" value="1"/>
</dbReference>
<dbReference type="Pfam" id="PF09297">
    <property type="entry name" value="Zn_ribbon_NUD"/>
    <property type="match status" value="1"/>
</dbReference>
<comment type="catalytic activity">
    <reaction evidence="9">
        <text>a 5'-end NAD(+)-phospho-ribonucleoside in mRNA + H2O = a 5'-end phospho-adenosine-phospho-ribonucleoside in mRNA + beta-nicotinamide D-ribonucleotide + 2 H(+)</text>
        <dbReference type="Rhea" id="RHEA:60876"/>
        <dbReference type="Rhea" id="RHEA-COMP:15698"/>
        <dbReference type="Rhea" id="RHEA-COMP:15719"/>
        <dbReference type="ChEBI" id="CHEBI:14649"/>
        <dbReference type="ChEBI" id="CHEBI:15377"/>
        <dbReference type="ChEBI" id="CHEBI:15378"/>
        <dbReference type="ChEBI" id="CHEBI:144029"/>
        <dbReference type="ChEBI" id="CHEBI:144051"/>
    </reaction>
    <physiologicalReaction direction="left-to-right" evidence="9">
        <dbReference type="Rhea" id="RHEA:60877"/>
    </physiologicalReaction>
</comment>
<evidence type="ECO:0000313" key="11">
    <source>
        <dbReference type="EMBL" id="CAB4553718.1"/>
    </source>
</evidence>
<dbReference type="InterPro" id="IPR020084">
    <property type="entry name" value="NUDIX_hydrolase_CS"/>
</dbReference>
<dbReference type="PANTHER" id="PTHR42904:SF6">
    <property type="entry name" value="NAD-CAPPED RNA HYDROLASE NUDT12"/>
    <property type="match status" value="1"/>
</dbReference>
<dbReference type="Gene3D" id="3.90.79.20">
    <property type="match status" value="1"/>
</dbReference>
<dbReference type="GO" id="GO:0005829">
    <property type="term" value="C:cytosol"/>
    <property type="evidence" value="ECO:0007669"/>
    <property type="project" value="TreeGrafter"/>
</dbReference>
<evidence type="ECO:0000256" key="6">
    <source>
        <dbReference type="ARBA" id="ARBA00022801"/>
    </source>
</evidence>
<keyword evidence="7" id="KW-0460">Magnesium</keyword>
<dbReference type="Gene3D" id="3.90.79.10">
    <property type="entry name" value="Nucleoside Triphosphate Pyrophosphohydrolase"/>
    <property type="match status" value="1"/>
</dbReference>
<evidence type="ECO:0000256" key="7">
    <source>
        <dbReference type="ARBA" id="ARBA00022842"/>
    </source>
</evidence>
<dbReference type="GO" id="GO:0046872">
    <property type="term" value="F:metal ion binding"/>
    <property type="evidence" value="ECO:0007669"/>
    <property type="project" value="UniProtKB-KW"/>
</dbReference>
<reference evidence="11" key="1">
    <citation type="submission" date="2020-05" db="EMBL/GenBank/DDBJ databases">
        <authorList>
            <person name="Chiriac C."/>
            <person name="Salcher M."/>
            <person name="Ghai R."/>
            <person name="Kavagutti S V."/>
        </authorList>
    </citation>
    <scope>NUCLEOTIDE SEQUENCE</scope>
</reference>
<evidence type="ECO:0000256" key="2">
    <source>
        <dbReference type="ARBA" id="ARBA00001947"/>
    </source>
</evidence>
<dbReference type="InterPro" id="IPR015797">
    <property type="entry name" value="NUDIX_hydrolase-like_dom_sf"/>
</dbReference>
<dbReference type="GO" id="GO:0006742">
    <property type="term" value="P:NADP+ catabolic process"/>
    <property type="evidence" value="ECO:0007669"/>
    <property type="project" value="TreeGrafter"/>
</dbReference>
<evidence type="ECO:0000256" key="8">
    <source>
        <dbReference type="ARBA" id="ARBA00023027"/>
    </source>
</evidence>
<comment type="cofactor">
    <cofactor evidence="2">
        <name>Zn(2+)</name>
        <dbReference type="ChEBI" id="CHEBI:29105"/>
    </cofactor>
</comment>
<dbReference type="InterPro" id="IPR020476">
    <property type="entry name" value="Nudix_hydrolase"/>
</dbReference>
<dbReference type="SUPFAM" id="SSF55811">
    <property type="entry name" value="Nudix"/>
    <property type="match status" value="1"/>
</dbReference>
<name>A0A6J6CVE6_9ZZZZ</name>
<dbReference type="InterPro" id="IPR050241">
    <property type="entry name" value="NAD-cap_RNA_hydrolase_NudC"/>
</dbReference>
<dbReference type="PANTHER" id="PTHR42904">
    <property type="entry name" value="NUDIX HYDROLASE, NUDC SUBFAMILY"/>
    <property type="match status" value="1"/>
</dbReference>
<keyword evidence="5" id="KW-0479">Metal-binding</keyword>
<dbReference type="EC" id="3.6.1.22" evidence="4"/>
<evidence type="ECO:0000256" key="5">
    <source>
        <dbReference type="ARBA" id="ARBA00022723"/>
    </source>
</evidence>
<dbReference type="Pfam" id="PF09296">
    <property type="entry name" value="NUDIX-like"/>
    <property type="match status" value="1"/>
</dbReference>
<dbReference type="Pfam" id="PF00293">
    <property type="entry name" value="NUDIX"/>
    <property type="match status" value="1"/>
</dbReference>
<keyword evidence="6" id="KW-0378">Hydrolase</keyword>
<dbReference type="PROSITE" id="PS00893">
    <property type="entry name" value="NUDIX_BOX"/>
    <property type="match status" value="1"/>
</dbReference>
<evidence type="ECO:0000256" key="9">
    <source>
        <dbReference type="ARBA" id="ARBA00023679"/>
    </source>
</evidence>
<feature type="domain" description="Nudix hydrolase" evidence="10">
    <location>
        <begin position="171"/>
        <end position="300"/>
    </location>
</feature>